<dbReference type="PANTHER" id="PTHR47592:SF31">
    <property type="entry name" value="ZINC FINGER, CCHC-TYPE-RELATED"/>
    <property type="match status" value="1"/>
</dbReference>
<protein>
    <submittedName>
        <fullName evidence="1">Uncharacterized protein</fullName>
    </submittedName>
</protein>
<reference evidence="1 2" key="1">
    <citation type="submission" date="2023-03" db="EMBL/GenBank/DDBJ databases">
        <title>WGS of Gossypium arboreum.</title>
        <authorList>
            <person name="Yu D."/>
        </authorList>
    </citation>
    <scope>NUCLEOTIDE SEQUENCE [LARGE SCALE GENOMIC DNA]</scope>
    <source>
        <tissue evidence="1">Leaf</tissue>
    </source>
</reference>
<gene>
    <name evidence="1" type="ORF">PVK06_002143</name>
</gene>
<organism evidence="1 2">
    <name type="scientific">Gossypium arboreum</name>
    <name type="common">Tree cotton</name>
    <name type="synonym">Gossypium nanking</name>
    <dbReference type="NCBI Taxonomy" id="29729"/>
    <lineage>
        <taxon>Eukaryota</taxon>
        <taxon>Viridiplantae</taxon>
        <taxon>Streptophyta</taxon>
        <taxon>Embryophyta</taxon>
        <taxon>Tracheophyta</taxon>
        <taxon>Spermatophyta</taxon>
        <taxon>Magnoliopsida</taxon>
        <taxon>eudicotyledons</taxon>
        <taxon>Gunneridae</taxon>
        <taxon>Pentapetalae</taxon>
        <taxon>rosids</taxon>
        <taxon>malvids</taxon>
        <taxon>Malvales</taxon>
        <taxon>Malvaceae</taxon>
        <taxon>Malvoideae</taxon>
        <taxon>Gossypium</taxon>
    </lineage>
</organism>
<dbReference type="PANTHER" id="PTHR47592">
    <property type="entry name" value="PBF68 PROTEIN"/>
    <property type="match status" value="1"/>
</dbReference>
<dbReference type="EMBL" id="JARKNE010000001">
    <property type="protein sequence ID" value="KAK5845900.1"/>
    <property type="molecule type" value="Genomic_DNA"/>
</dbReference>
<name>A0ABR0R343_GOSAR</name>
<comment type="caution">
    <text evidence="1">The sequence shown here is derived from an EMBL/GenBank/DDBJ whole genome shotgun (WGS) entry which is preliminary data.</text>
</comment>
<proteinExistence type="predicted"/>
<dbReference type="Proteomes" id="UP001358586">
    <property type="component" value="Chromosome 1"/>
</dbReference>
<sequence length="160" mass="18698">MTTEATIAFKVMNKEFVKLDQFDGSNFNRWKDKMLFLFIVLNVVYVLDPNLQPVEDPTPNEKLLHMEKDFTVEKILSHLRIEEENQKYDVVYLPQSSKVNHLSEFKNSRNLAMVMEGIGSLEICMIIELNIAMIDKSCNWWLDFGATVHVCNDRQPIQEL</sequence>
<evidence type="ECO:0000313" key="2">
    <source>
        <dbReference type="Proteomes" id="UP001358586"/>
    </source>
</evidence>
<evidence type="ECO:0000313" key="1">
    <source>
        <dbReference type="EMBL" id="KAK5845900.1"/>
    </source>
</evidence>
<keyword evidence="2" id="KW-1185">Reference proteome</keyword>
<accession>A0ABR0R343</accession>